<proteinExistence type="inferred from homology"/>
<dbReference type="Pfam" id="PF04966">
    <property type="entry name" value="OprB"/>
    <property type="match status" value="1"/>
</dbReference>
<evidence type="ECO:0000256" key="2">
    <source>
        <dbReference type="RuleBase" id="RU363072"/>
    </source>
</evidence>
<evidence type="ECO:0000256" key="1">
    <source>
        <dbReference type="ARBA" id="ARBA00008769"/>
    </source>
</evidence>
<name>A0A1I4C929_9HYPH</name>
<dbReference type="RefSeq" id="WP_091685798.1">
    <property type="nucleotide sequence ID" value="NZ_FOSN01000019.1"/>
</dbReference>
<reference evidence="3 4" key="1">
    <citation type="submission" date="2016-10" db="EMBL/GenBank/DDBJ databases">
        <authorList>
            <person name="de Groot N.N."/>
        </authorList>
    </citation>
    <scope>NUCLEOTIDE SEQUENCE [LARGE SCALE GENOMIC DNA]</scope>
    <source>
        <strain evidence="3 4">NE2</strain>
    </source>
</reference>
<dbReference type="GO" id="GO:0008643">
    <property type="term" value="P:carbohydrate transport"/>
    <property type="evidence" value="ECO:0007669"/>
    <property type="project" value="InterPro"/>
</dbReference>
<evidence type="ECO:0000313" key="3">
    <source>
        <dbReference type="EMBL" id="SFK77435.1"/>
    </source>
</evidence>
<dbReference type="GO" id="GO:0016020">
    <property type="term" value="C:membrane"/>
    <property type="evidence" value="ECO:0007669"/>
    <property type="project" value="InterPro"/>
</dbReference>
<dbReference type="GO" id="GO:0015288">
    <property type="term" value="F:porin activity"/>
    <property type="evidence" value="ECO:0007669"/>
    <property type="project" value="InterPro"/>
</dbReference>
<evidence type="ECO:0000313" key="4">
    <source>
        <dbReference type="Proteomes" id="UP000198755"/>
    </source>
</evidence>
<comment type="similarity">
    <text evidence="1 2">Belongs to the OprB family.</text>
</comment>
<dbReference type="STRING" id="1612308.SAMN05444581_11936"/>
<gene>
    <name evidence="3" type="ORF">SAMN05444581_11936</name>
</gene>
<dbReference type="EMBL" id="FOSN01000019">
    <property type="protein sequence ID" value="SFK77435.1"/>
    <property type="molecule type" value="Genomic_DNA"/>
</dbReference>
<keyword evidence="4" id="KW-1185">Reference proteome</keyword>
<dbReference type="PANTHER" id="PTHR37944">
    <property type="entry name" value="PORIN B"/>
    <property type="match status" value="1"/>
</dbReference>
<dbReference type="InterPro" id="IPR052932">
    <property type="entry name" value="OprB_Porin"/>
</dbReference>
<dbReference type="Proteomes" id="UP000198755">
    <property type="component" value="Unassembled WGS sequence"/>
</dbReference>
<dbReference type="InterPro" id="IPR007049">
    <property type="entry name" value="Carb-sel_porin_OprB"/>
</dbReference>
<dbReference type="InterPro" id="IPR038673">
    <property type="entry name" value="OprB_sf"/>
</dbReference>
<dbReference type="Gene3D" id="2.40.160.180">
    <property type="entry name" value="Carbohydrate-selective porin OprB"/>
    <property type="match status" value="1"/>
</dbReference>
<sequence length="478" mass="51310">MQRQAILRSGLRRQIFGAAALILSPIAIAGFAQAQNVPLFAPQEADRLGHGVDQPSLAPTIPGLGELKKALLDRGITLQADYIAEAFGNPTGGVKQGANFANALYMALDANLASYGLNGANFYVNGYEINGRDLTTNNIYNLANISSINARSTARLYELWFEQKFSDWGSIRVGQLVADNEFFVSAFDDMLINGTFGWPVITAANLPSGGPGYPLTTPGVRIKLTPNEDLALLAAIYNGDPSGAGFTGLQEYKNPSGLNFRIQDPPLVMSEIQVNYNQEKGSTGLAGTAKFGIWAHFGNFADYHFDAEGQSLANPESCGAAQFQHGDSGVYGVVEQMLWRAPGDEPLKGVGVFGRVSFSPSDRNLIDFYADGGLIFSGVLPERRADAFGVGAAFSRLSPAVGQLDRDQAYYDGARLPACDYELVLEVTYQAQVIPGWTLQPDFQYVVHPGGGAINPNDPLGGRVPNAAVFGVRSMMRF</sequence>
<accession>A0A1I4C929</accession>
<protein>
    <submittedName>
        <fullName evidence="3">Porin</fullName>
    </submittedName>
</protein>
<dbReference type="AlphaFoldDB" id="A0A1I4C929"/>
<dbReference type="OrthoDB" id="177316at2"/>
<dbReference type="PANTHER" id="PTHR37944:SF1">
    <property type="entry name" value="PORIN B"/>
    <property type="match status" value="1"/>
</dbReference>
<organism evidence="3 4">
    <name type="scientific">Methylocapsa palsarum</name>
    <dbReference type="NCBI Taxonomy" id="1612308"/>
    <lineage>
        <taxon>Bacteria</taxon>
        <taxon>Pseudomonadati</taxon>
        <taxon>Pseudomonadota</taxon>
        <taxon>Alphaproteobacteria</taxon>
        <taxon>Hyphomicrobiales</taxon>
        <taxon>Beijerinckiaceae</taxon>
        <taxon>Methylocapsa</taxon>
    </lineage>
</organism>